<gene>
    <name evidence="1" type="ORF">FDK13_09530</name>
</gene>
<keyword evidence="2" id="KW-1185">Reference proteome</keyword>
<dbReference type="OrthoDB" id="1113283at2"/>
<dbReference type="RefSeq" id="WP_137339764.1">
    <property type="nucleotide sequence ID" value="NZ_BSQH01000007.1"/>
</dbReference>
<dbReference type="Proteomes" id="UP000304900">
    <property type="component" value="Unassembled WGS sequence"/>
</dbReference>
<organism evidence="1 2">
    <name type="scientific">Dyadobacter frigoris</name>
    <dbReference type="NCBI Taxonomy" id="2576211"/>
    <lineage>
        <taxon>Bacteria</taxon>
        <taxon>Pseudomonadati</taxon>
        <taxon>Bacteroidota</taxon>
        <taxon>Cytophagia</taxon>
        <taxon>Cytophagales</taxon>
        <taxon>Spirosomataceae</taxon>
        <taxon>Dyadobacter</taxon>
    </lineage>
</organism>
<comment type="caution">
    <text evidence="1">The sequence shown here is derived from an EMBL/GenBank/DDBJ whole genome shotgun (WGS) entry which is preliminary data.</text>
</comment>
<accession>A0A4U6D4I5</accession>
<name>A0A4U6D4I5_9BACT</name>
<dbReference type="AlphaFoldDB" id="A0A4U6D4I5"/>
<evidence type="ECO:0000313" key="1">
    <source>
        <dbReference type="EMBL" id="TKT92219.1"/>
    </source>
</evidence>
<sequence length="449" mass="48501">MIKKTILLFPLLILVFKISAQSVRVGVFYANVTPLIGSPVAYSAVRSIQDSLSARGIVILSEEKPVVICAVDWIGISNEGQDLFKNALAKAAGTTSDRVSIHALHQHDGPASDFTIAKILADYGLGGVYFDNSFLYRTIDQVAKAVKYAKENARPVSHVGFGEAKVEKVASTRRVMGADGKVAFVRWSSATDSASMTAPEGLIDPLLKSVSFWNGNIPLVVLSFYATHPQSHYGKGDVSCEFVGIARNERQKKMHGVPNIYLTGASGNVAAGKYNNGADTTRYVLAGRIETAMQNAWIATKKKPVRMSDLSWKSIQVSLPLGQNIVEKDLRAILSDPKMLPLDKYGAAEKLAWLLRTQQGFKASVSALRIGNVWLLNLPGECFVEYQLAAQKMKPGGHVCTAAYDEYGPGYIGTKLSYAQGGYETSDLNSGVSGDAEAVLMNAISEVLK</sequence>
<reference evidence="1 2" key="1">
    <citation type="submission" date="2019-05" db="EMBL/GenBank/DDBJ databases">
        <title>Dyadobacter AR-3-8 sp. nov., isolated from arctic soil.</title>
        <authorList>
            <person name="Chaudhary D.K."/>
        </authorList>
    </citation>
    <scope>NUCLEOTIDE SEQUENCE [LARGE SCALE GENOMIC DNA]</scope>
    <source>
        <strain evidence="1 2">AR-3-8</strain>
    </source>
</reference>
<protein>
    <recommendedName>
        <fullName evidence="3">Neutral/alkaline non-lysosomal ceramidase N-terminal domain-containing protein</fullName>
    </recommendedName>
</protein>
<evidence type="ECO:0008006" key="3">
    <source>
        <dbReference type="Google" id="ProtNLM"/>
    </source>
</evidence>
<dbReference type="EMBL" id="SZVO01000004">
    <property type="protein sequence ID" value="TKT92219.1"/>
    <property type="molecule type" value="Genomic_DNA"/>
</dbReference>
<evidence type="ECO:0000313" key="2">
    <source>
        <dbReference type="Proteomes" id="UP000304900"/>
    </source>
</evidence>
<proteinExistence type="predicted"/>